<proteinExistence type="predicted"/>
<organism evidence="1 2">
    <name type="scientific">Leptospira kirschneri str. H1</name>
    <dbReference type="NCBI Taxonomy" id="1049966"/>
    <lineage>
        <taxon>Bacteria</taxon>
        <taxon>Pseudomonadati</taxon>
        <taxon>Spirochaetota</taxon>
        <taxon>Spirochaetia</taxon>
        <taxon>Leptospirales</taxon>
        <taxon>Leptospiraceae</taxon>
        <taxon>Leptospira</taxon>
    </lineage>
</organism>
<dbReference type="Proteomes" id="UP000006253">
    <property type="component" value="Unassembled WGS sequence"/>
</dbReference>
<dbReference type="RefSeq" id="WP_004766622.1">
    <property type="nucleotide sequence ID" value="NZ_AHMY02000058.1"/>
</dbReference>
<accession>A0A0E2B0K3</accession>
<comment type="caution">
    <text evidence="1">The sequence shown here is derived from an EMBL/GenBank/DDBJ whole genome shotgun (WGS) entry which is preliminary data.</text>
</comment>
<reference evidence="1 2" key="1">
    <citation type="submission" date="2012-10" db="EMBL/GenBank/DDBJ databases">
        <authorList>
            <person name="Harkins D.M."/>
            <person name="Durkin A.S."/>
            <person name="Brinkac L.M."/>
            <person name="Selengut J.D."/>
            <person name="Sanka R."/>
            <person name="DePew J."/>
            <person name="Purushe J."/>
            <person name="Peacock S.J."/>
            <person name="Thaipadungpanit J."/>
            <person name="Wuthiekanun V.W."/>
            <person name="Day N.P."/>
            <person name="Vinetz J.M."/>
            <person name="Sutton G.G."/>
            <person name="Nelson W.C."/>
            <person name="Fouts D.E."/>
        </authorList>
    </citation>
    <scope>NUCLEOTIDE SEQUENCE [LARGE SCALE GENOMIC DNA]</scope>
    <source>
        <strain evidence="1 2">H1</strain>
    </source>
</reference>
<sequence>MNRLSLKELEEIKRRWEASTPGPFIEGRDHTSGSDFIRTSKNDIELSGASLADQDFIANAKQDIPRLIAEIELLWKIMPNIE</sequence>
<dbReference type="EMBL" id="AHMY02000058">
    <property type="protein sequence ID" value="EKO14267.1"/>
    <property type="molecule type" value="Genomic_DNA"/>
</dbReference>
<evidence type="ECO:0000313" key="1">
    <source>
        <dbReference type="EMBL" id="EKO14267.1"/>
    </source>
</evidence>
<protein>
    <submittedName>
        <fullName evidence="1">Uncharacterized protein</fullName>
    </submittedName>
</protein>
<name>A0A0E2B0K3_9LEPT</name>
<gene>
    <name evidence="1" type="ORF">LEP1GSC081_0793</name>
</gene>
<evidence type="ECO:0000313" key="2">
    <source>
        <dbReference type="Proteomes" id="UP000006253"/>
    </source>
</evidence>
<dbReference type="AlphaFoldDB" id="A0A0E2B0K3"/>